<dbReference type="EMBL" id="SEWE01000096">
    <property type="protein sequence ID" value="RYU73616.1"/>
    <property type="molecule type" value="Genomic_DNA"/>
</dbReference>
<feature type="chain" id="PRO_5020984870" evidence="1">
    <location>
        <begin position="45"/>
        <end position="216"/>
    </location>
</feature>
<accession>A0A4Q5LA94</accession>
<evidence type="ECO:0000256" key="1">
    <source>
        <dbReference type="SAM" id="SignalP"/>
    </source>
</evidence>
<keyword evidence="3" id="KW-1185">Reference proteome</keyword>
<evidence type="ECO:0000313" key="2">
    <source>
        <dbReference type="EMBL" id="RYU73616.1"/>
    </source>
</evidence>
<protein>
    <submittedName>
        <fullName evidence="2">DUF3575 domain-containing protein</fullName>
    </submittedName>
</protein>
<evidence type="ECO:0000313" key="3">
    <source>
        <dbReference type="Proteomes" id="UP000294155"/>
    </source>
</evidence>
<dbReference type="InterPro" id="IPR021958">
    <property type="entry name" value="DUF3575"/>
</dbReference>
<name>A0A4Q5LA94_9BACT</name>
<dbReference type="Proteomes" id="UP000294155">
    <property type="component" value="Unassembled WGS sequence"/>
</dbReference>
<dbReference type="AlphaFoldDB" id="A0A4Q5LA94"/>
<sequence length="216" mass="23159">MPLSGRRAPILLPIFSLPFLPFSCMKKILLAATIVAATSASAVAQNNVVKVNILSPIVKTGSFFYEHKLNASSSLQIGGLFTSAKIEDTKISGFALTPEYRFYLSERTPAPEGFYVGPFVRYQNLTLKSTYTDSYNSTGTPTTQTDEASLNTFGGGVVVGRQWIFKDTFSLDIFLGPSYNGGSIEVKSTSNGNGTFDAGPLTGFGVRTGITFGLAF</sequence>
<organism evidence="2 3">
    <name type="scientific">Hymenobacter persicinus</name>
    <dbReference type="NCBI Taxonomy" id="2025506"/>
    <lineage>
        <taxon>Bacteria</taxon>
        <taxon>Pseudomonadati</taxon>
        <taxon>Bacteroidota</taxon>
        <taxon>Cytophagia</taxon>
        <taxon>Cytophagales</taxon>
        <taxon>Hymenobacteraceae</taxon>
        <taxon>Hymenobacter</taxon>
    </lineage>
</organism>
<feature type="signal peptide" evidence="1">
    <location>
        <begin position="1"/>
        <end position="44"/>
    </location>
</feature>
<dbReference type="InterPro" id="IPR036709">
    <property type="entry name" value="Autotransporte_beta_dom_sf"/>
</dbReference>
<comment type="caution">
    <text evidence="2">The sequence shown here is derived from an EMBL/GenBank/DDBJ whole genome shotgun (WGS) entry which is preliminary data.</text>
</comment>
<reference evidence="2 3" key="1">
    <citation type="submission" date="2019-02" db="EMBL/GenBank/DDBJ databases">
        <title>Bacterial novel species isolated from soil.</title>
        <authorList>
            <person name="Jung H.-Y."/>
        </authorList>
    </citation>
    <scope>NUCLEOTIDE SEQUENCE [LARGE SCALE GENOMIC DNA]</scope>
    <source>
        <strain evidence="2 3">1-3-3-3</strain>
    </source>
</reference>
<keyword evidence="1" id="KW-0732">Signal</keyword>
<dbReference type="SUPFAM" id="SSF103515">
    <property type="entry name" value="Autotransporter"/>
    <property type="match status" value="1"/>
</dbReference>
<dbReference type="OrthoDB" id="1118958at2"/>
<proteinExistence type="predicted"/>
<dbReference type="Pfam" id="PF12099">
    <property type="entry name" value="DUF3575"/>
    <property type="match status" value="1"/>
</dbReference>
<gene>
    <name evidence="2" type="ORF">EWM57_20685</name>
</gene>